<keyword evidence="3" id="KW-1185">Reference proteome</keyword>
<dbReference type="EMBL" id="JAGYPG010000001">
    <property type="protein sequence ID" value="MBS4193571.1"/>
    <property type="molecule type" value="Genomic_DNA"/>
</dbReference>
<dbReference type="Proteomes" id="UP000681414">
    <property type="component" value="Unassembled WGS sequence"/>
</dbReference>
<evidence type="ECO:0000313" key="3">
    <source>
        <dbReference type="Proteomes" id="UP000681414"/>
    </source>
</evidence>
<gene>
    <name evidence="2" type="ORF">KHA97_00620</name>
</gene>
<evidence type="ECO:0000313" key="2">
    <source>
        <dbReference type="EMBL" id="MBS4193571.1"/>
    </source>
</evidence>
<dbReference type="AlphaFoldDB" id="A0A942T953"/>
<dbReference type="GO" id="GO:0016747">
    <property type="term" value="F:acyltransferase activity, transferring groups other than amino-acyl groups"/>
    <property type="evidence" value="ECO:0007669"/>
    <property type="project" value="InterPro"/>
</dbReference>
<proteinExistence type="predicted"/>
<dbReference type="Pfam" id="PF00583">
    <property type="entry name" value="Acetyltransf_1"/>
    <property type="match status" value="1"/>
</dbReference>
<dbReference type="InterPro" id="IPR000182">
    <property type="entry name" value="GNAT_dom"/>
</dbReference>
<comment type="caution">
    <text evidence="2">The sequence shown here is derived from an EMBL/GenBank/DDBJ whole genome shotgun (WGS) entry which is preliminary data.</text>
</comment>
<dbReference type="CDD" id="cd04301">
    <property type="entry name" value="NAT_SF"/>
    <property type="match status" value="1"/>
</dbReference>
<organism evidence="2 3">
    <name type="scientific">Lederbergia citri</name>
    <dbReference type="NCBI Taxonomy" id="2833580"/>
    <lineage>
        <taxon>Bacteria</taxon>
        <taxon>Bacillati</taxon>
        <taxon>Bacillota</taxon>
        <taxon>Bacilli</taxon>
        <taxon>Bacillales</taxon>
        <taxon>Bacillaceae</taxon>
        <taxon>Lederbergia</taxon>
    </lineage>
</organism>
<evidence type="ECO:0000259" key="1">
    <source>
        <dbReference type="PROSITE" id="PS51186"/>
    </source>
</evidence>
<dbReference type="RefSeq" id="WP_213122872.1">
    <property type="nucleotide sequence ID" value="NZ_JAGYPG010000001.1"/>
</dbReference>
<reference evidence="2 3" key="1">
    <citation type="submission" date="2021-05" db="EMBL/GenBank/DDBJ databases">
        <title>Novel Bacillus species.</title>
        <authorList>
            <person name="Liu G."/>
        </authorList>
    </citation>
    <scope>NUCLEOTIDE SEQUENCE [LARGE SCALE GENOMIC DNA]</scope>
    <source>
        <strain evidence="3">FJAT-49780</strain>
    </source>
</reference>
<dbReference type="PROSITE" id="PS51186">
    <property type="entry name" value="GNAT"/>
    <property type="match status" value="1"/>
</dbReference>
<protein>
    <submittedName>
        <fullName evidence="2">GNAT family N-acetyltransferase</fullName>
    </submittedName>
</protein>
<dbReference type="SUPFAM" id="SSF55729">
    <property type="entry name" value="Acyl-CoA N-acyltransferases (Nat)"/>
    <property type="match status" value="1"/>
</dbReference>
<name>A0A942T953_9BACI</name>
<accession>A0A942T953</accession>
<sequence length="144" mass="17033">MNFSFYKQIPEKEVMVGILQIHEDIFHDSSALIRKMVNKSKILIVVAIKDSRVVAYKMGYELSNEKFYSWLGGVDQNYRNLGIATKLMEKQHEYLRKHGYKIVQTKTKNRWRQMLILNLKNGFNIMDTYTDKNGEIKIILEKNL</sequence>
<dbReference type="Gene3D" id="3.40.630.30">
    <property type="match status" value="1"/>
</dbReference>
<dbReference type="InterPro" id="IPR016181">
    <property type="entry name" value="Acyl_CoA_acyltransferase"/>
</dbReference>
<feature type="domain" description="N-acetyltransferase" evidence="1">
    <location>
        <begin position="4"/>
        <end position="144"/>
    </location>
</feature>